<evidence type="ECO:0000256" key="2">
    <source>
        <dbReference type="ARBA" id="ARBA00008807"/>
    </source>
</evidence>
<evidence type="ECO:0000256" key="10">
    <source>
        <dbReference type="SAM" id="Phobius"/>
    </source>
</evidence>
<evidence type="ECO:0000256" key="8">
    <source>
        <dbReference type="ARBA" id="ARBA00023136"/>
    </source>
</evidence>
<dbReference type="Pfam" id="PF03169">
    <property type="entry name" value="OPT"/>
    <property type="match status" value="1"/>
</dbReference>
<dbReference type="OrthoDB" id="9986677at2759"/>
<reference evidence="11 12" key="1">
    <citation type="submission" date="2016-07" db="EMBL/GenBank/DDBJ databases">
        <title>Pervasive Adenine N6-methylation of Active Genes in Fungi.</title>
        <authorList>
            <consortium name="DOE Joint Genome Institute"/>
            <person name="Mondo S.J."/>
            <person name="Dannebaum R.O."/>
            <person name="Kuo R.C."/>
            <person name="Labutti K."/>
            <person name="Haridas S."/>
            <person name="Kuo A."/>
            <person name="Salamov A."/>
            <person name="Ahrendt S.R."/>
            <person name="Lipzen A."/>
            <person name="Sullivan W."/>
            <person name="Andreopoulos W.B."/>
            <person name="Clum A."/>
            <person name="Lindquist E."/>
            <person name="Daum C."/>
            <person name="Ramamoorthy G.K."/>
            <person name="Gryganskyi A."/>
            <person name="Culley D."/>
            <person name="Magnuson J.K."/>
            <person name="James T.Y."/>
            <person name="O'Malley M.A."/>
            <person name="Stajich J.E."/>
            <person name="Spatafora J.W."/>
            <person name="Visel A."/>
            <person name="Grigoriev I.V."/>
        </authorList>
    </citation>
    <scope>NUCLEOTIDE SEQUENCE [LARGE SCALE GENOMIC DNA]</scope>
    <source>
        <strain evidence="11 12">ATCC 12442</strain>
    </source>
</reference>
<feature type="compositionally biased region" description="Basic and acidic residues" evidence="9">
    <location>
        <begin position="8"/>
        <end position="17"/>
    </location>
</feature>
<dbReference type="PANTHER" id="PTHR22601">
    <property type="entry name" value="ISP4 LIKE PROTEIN"/>
    <property type="match status" value="1"/>
</dbReference>
<name>A0A1Y1WCM6_9FUNG</name>
<comment type="caution">
    <text evidence="11">The sequence shown here is derived from an EMBL/GenBank/DDBJ whole genome shotgun (WGS) entry which is preliminary data.</text>
</comment>
<feature type="transmembrane region" description="Helical" evidence="10">
    <location>
        <begin position="529"/>
        <end position="550"/>
    </location>
</feature>
<evidence type="ECO:0000256" key="7">
    <source>
        <dbReference type="ARBA" id="ARBA00022989"/>
    </source>
</evidence>
<keyword evidence="12" id="KW-1185">Reference proteome</keyword>
<feature type="transmembrane region" description="Helical" evidence="10">
    <location>
        <begin position="290"/>
        <end position="313"/>
    </location>
</feature>
<dbReference type="GO" id="GO:0015031">
    <property type="term" value="P:protein transport"/>
    <property type="evidence" value="ECO:0007669"/>
    <property type="project" value="UniProtKB-KW"/>
</dbReference>
<feature type="transmembrane region" description="Helical" evidence="10">
    <location>
        <begin position="598"/>
        <end position="615"/>
    </location>
</feature>
<sequence length="724" mass="81436">MSTQGSDDESKVEHEAPEASSKGTREDEDSPYEIVRISVPNKDDPRTPSLTFRMWLLGTIFCCAMSFVNQFYWFRDNQLTLTAPVVQILSFPLGYILARILPTRQFQTFGFEWTLNPGPFNIKEHTLLTILASACAETSYSMDVVVIKKVMFKSDLGFGRSYLLLITSQLLGYSFAGFARKLLVYPAAMLWPQVLVTATLFRTLHEHTKWGRWSRTRIFWLAFFASLSWYFVPGYLFTILSALPVLCIAGKSNVILQQLGDTSNGLGILNLTLDWSTVASYIGSPIGFPWVMSCNVFAGFVLFAWVLAPIGYYTNTWGSGVFPIYSSALFLSNGTKYNISQIMTPQLMLDTGKYAQYGSLRMGFMYVAQYGIGFAAITALFSYILLNYGKEIVQRVRLSRSMDDDIHMKLMRRYPEVPLWYFATIFVSMTALAVVVCEVFGLLPWTWVLLAVCLPLTFTLPSGIVQAISNRHVRINLISELMIGYGRPGDPIGNATFKIYSYVAMSQALSLISDQKLGHYMKVPPRHMFWAQIVGTIIASTVQLATAYWVMHTVEDLCTQEGYPWTCRNANAFFSATIIWGLVGPGRMFGNGSSYSPMLYLFIVGIFLPVPIWYLHRKYPGSLWSKIHIPVILSIIGSMPPLPTGTVVNWYIAAFFLVFLWRRRHIASWQKYAFATSAGLDAGVAISGILIYVISQNVSAPRWYGTTKNLCPLARTGGYLTPRT</sequence>
<keyword evidence="3" id="KW-0813">Transport</keyword>
<dbReference type="GeneID" id="63803681"/>
<comment type="subcellular location">
    <subcellularLocation>
        <location evidence="1">Membrane</location>
        <topology evidence="1">Multi-pass membrane protein</topology>
    </subcellularLocation>
</comment>
<feature type="transmembrane region" description="Helical" evidence="10">
    <location>
        <begin position="570"/>
        <end position="586"/>
    </location>
</feature>
<feature type="transmembrane region" description="Helical" evidence="10">
    <location>
        <begin position="419"/>
        <end position="441"/>
    </location>
</feature>
<evidence type="ECO:0000256" key="6">
    <source>
        <dbReference type="ARBA" id="ARBA00022927"/>
    </source>
</evidence>
<dbReference type="NCBIfam" id="TIGR00728">
    <property type="entry name" value="OPT_sfam"/>
    <property type="match status" value="1"/>
</dbReference>
<feature type="transmembrane region" description="Helical" evidence="10">
    <location>
        <begin position="367"/>
        <end position="388"/>
    </location>
</feature>
<keyword evidence="7 10" id="KW-1133">Transmembrane helix</keyword>
<feature type="transmembrane region" description="Helical" evidence="10">
    <location>
        <begin position="627"/>
        <end position="660"/>
    </location>
</feature>
<keyword evidence="5" id="KW-0571">Peptide transport</keyword>
<dbReference type="GO" id="GO:0016020">
    <property type="term" value="C:membrane"/>
    <property type="evidence" value="ECO:0007669"/>
    <property type="project" value="UniProtKB-SubCell"/>
</dbReference>
<protein>
    <submittedName>
        <fullName evidence="11">Oligopeptide transporter 6-like protein</fullName>
    </submittedName>
</protein>
<dbReference type="RefSeq" id="XP_040744804.1">
    <property type="nucleotide sequence ID" value="XM_040887033.1"/>
</dbReference>
<evidence type="ECO:0000313" key="11">
    <source>
        <dbReference type="EMBL" id="ORX71289.1"/>
    </source>
</evidence>
<dbReference type="EMBL" id="MCFD01000004">
    <property type="protein sequence ID" value="ORX71289.1"/>
    <property type="molecule type" value="Genomic_DNA"/>
</dbReference>
<keyword evidence="6" id="KW-0653">Protein transport</keyword>
<feature type="transmembrane region" description="Helical" evidence="10">
    <location>
        <begin position="672"/>
        <end position="694"/>
    </location>
</feature>
<comment type="similarity">
    <text evidence="2">Belongs to the oligopeptide OPT transporter family.</text>
</comment>
<feature type="transmembrane region" description="Helical" evidence="10">
    <location>
        <begin position="221"/>
        <end position="246"/>
    </location>
</feature>
<dbReference type="NCBIfam" id="TIGR00727">
    <property type="entry name" value="ISP4_OPT"/>
    <property type="match status" value="1"/>
</dbReference>
<proteinExistence type="inferred from homology"/>
<evidence type="ECO:0000256" key="1">
    <source>
        <dbReference type="ARBA" id="ARBA00004141"/>
    </source>
</evidence>
<organism evidence="11 12">
    <name type="scientific">Linderina pennispora</name>
    <dbReference type="NCBI Taxonomy" id="61395"/>
    <lineage>
        <taxon>Eukaryota</taxon>
        <taxon>Fungi</taxon>
        <taxon>Fungi incertae sedis</taxon>
        <taxon>Zoopagomycota</taxon>
        <taxon>Kickxellomycotina</taxon>
        <taxon>Kickxellomycetes</taxon>
        <taxon>Kickxellales</taxon>
        <taxon>Kickxellaceae</taxon>
        <taxon>Linderina</taxon>
    </lineage>
</organism>
<dbReference type="GO" id="GO:0035673">
    <property type="term" value="F:oligopeptide transmembrane transporter activity"/>
    <property type="evidence" value="ECO:0007669"/>
    <property type="project" value="InterPro"/>
</dbReference>
<feature type="transmembrane region" description="Helical" evidence="10">
    <location>
        <begin position="447"/>
        <end position="468"/>
    </location>
</feature>
<keyword evidence="4 10" id="KW-0812">Transmembrane</keyword>
<dbReference type="Proteomes" id="UP000193922">
    <property type="component" value="Unassembled WGS sequence"/>
</dbReference>
<feature type="transmembrane region" description="Helical" evidence="10">
    <location>
        <begin position="182"/>
        <end position="201"/>
    </location>
</feature>
<evidence type="ECO:0000313" key="12">
    <source>
        <dbReference type="Proteomes" id="UP000193922"/>
    </source>
</evidence>
<dbReference type="InterPro" id="IPR004813">
    <property type="entry name" value="OPT"/>
</dbReference>
<feature type="transmembrane region" description="Helical" evidence="10">
    <location>
        <begin position="79"/>
        <end position="98"/>
    </location>
</feature>
<accession>A0A1Y1WCM6</accession>
<feature type="region of interest" description="Disordered" evidence="9">
    <location>
        <begin position="1"/>
        <end position="32"/>
    </location>
</feature>
<feature type="transmembrane region" description="Helical" evidence="10">
    <location>
        <begin position="54"/>
        <end position="73"/>
    </location>
</feature>
<keyword evidence="8 10" id="KW-0472">Membrane</keyword>
<evidence type="ECO:0000256" key="5">
    <source>
        <dbReference type="ARBA" id="ARBA00022856"/>
    </source>
</evidence>
<dbReference type="AlphaFoldDB" id="A0A1Y1WCM6"/>
<evidence type="ECO:0000256" key="3">
    <source>
        <dbReference type="ARBA" id="ARBA00022448"/>
    </source>
</evidence>
<evidence type="ECO:0000256" key="9">
    <source>
        <dbReference type="SAM" id="MobiDB-lite"/>
    </source>
</evidence>
<feature type="transmembrane region" description="Helical" evidence="10">
    <location>
        <begin position="157"/>
        <end position="176"/>
    </location>
</feature>
<gene>
    <name evidence="11" type="ORF">DL89DRAFT_266297</name>
</gene>
<evidence type="ECO:0000256" key="4">
    <source>
        <dbReference type="ARBA" id="ARBA00022692"/>
    </source>
</evidence>
<dbReference type="InterPro" id="IPR004648">
    <property type="entry name" value="Oligpept_transpt"/>
</dbReference>